<name>A0A8S5NFL7_9CAUD</name>
<dbReference type="EMBL" id="BK015148">
    <property type="protein sequence ID" value="DAD92899.1"/>
    <property type="molecule type" value="Genomic_DNA"/>
</dbReference>
<evidence type="ECO:0000256" key="1">
    <source>
        <dbReference type="SAM" id="MobiDB-lite"/>
    </source>
</evidence>
<feature type="region of interest" description="Disordered" evidence="1">
    <location>
        <begin position="54"/>
        <end position="79"/>
    </location>
</feature>
<organism evidence="2">
    <name type="scientific">Siphoviridae sp. ctxzZ3</name>
    <dbReference type="NCBI Taxonomy" id="2826523"/>
    <lineage>
        <taxon>Viruses</taxon>
        <taxon>Duplodnaviria</taxon>
        <taxon>Heunggongvirae</taxon>
        <taxon>Uroviricota</taxon>
        <taxon>Caudoviricetes</taxon>
    </lineage>
</organism>
<feature type="compositionally biased region" description="Basic and acidic residues" evidence="1">
    <location>
        <begin position="57"/>
        <end position="69"/>
    </location>
</feature>
<accession>A0A8S5NFL7</accession>
<protein>
    <submittedName>
        <fullName evidence="2">Type I neck protein</fullName>
    </submittedName>
</protein>
<proteinExistence type="predicted"/>
<evidence type="ECO:0000313" key="2">
    <source>
        <dbReference type="EMBL" id="DAD92899.1"/>
    </source>
</evidence>
<reference evidence="2" key="1">
    <citation type="journal article" date="2021" name="Proc. Natl. Acad. Sci. U.S.A.">
        <title>A Catalog of Tens of Thousands of Viruses from Human Metagenomes Reveals Hidden Associations with Chronic Diseases.</title>
        <authorList>
            <person name="Tisza M.J."/>
            <person name="Buck C.B."/>
        </authorList>
    </citation>
    <scope>NUCLEOTIDE SEQUENCE</scope>
    <source>
        <strain evidence="2">CtxzZ3</strain>
    </source>
</reference>
<sequence>MSKARFKLDRKGVGELLKSTEMQKVLQEHASRVQGQMGEEFETYIAGTRAVVGSKSQKGDKQAMKDNKLLKALGGSRRK</sequence>